<evidence type="ECO:0000256" key="2">
    <source>
        <dbReference type="SAM" id="Phobius"/>
    </source>
</evidence>
<proteinExistence type="predicted"/>
<feature type="coiled-coil region" evidence="1">
    <location>
        <begin position="99"/>
        <end position="126"/>
    </location>
</feature>
<dbReference type="VEuPathDB" id="TriTrypDB:ADEAN_000849000"/>
<keyword evidence="2" id="KW-1133">Transmembrane helix</keyword>
<evidence type="ECO:0000313" key="3">
    <source>
        <dbReference type="EMBL" id="CAD2220966.1"/>
    </source>
</evidence>
<evidence type="ECO:0000313" key="4">
    <source>
        <dbReference type="Proteomes" id="UP000515908"/>
    </source>
</evidence>
<name>A0A7G2CMA6_9TRYP</name>
<accession>A0A7G2CMA6</accession>
<feature type="transmembrane region" description="Helical" evidence="2">
    <location>
        <begin position="12"/>
        <end position="33"/>
    </location>
</feature>
<feature type="transmembrane region" description="Helical" evidence="2">
    <location>
        <begin position="221"/>
        <end position="243"/>
    </location>
</feature>
<dbReference type="EMBL" id="LR877163">
    <property type="protein sequence ID" value="CAD2220966.1"/>
    <property type="molecule type" value="Genomic_DNA"/>
</dbReference>
<feature type="transmembrane region" description="Helical" evidence="2">
    <location>
        <begin position="175"/>
        <end position="201"/>
    </location>
</feature>
<gene>
    <name evidence="3" type="ORF">ADEAN_000849000</name>
</gene>
<evidence type="ECO:0000256" key="1">
    <source>
        <dbReference type="SAM" id="Coils"/>
    </source>
</evidence>
<dbReference type="Proteomes" id="UP000515908">
    <property type="component" value="Chromosome 19"/>
</dbReference>
<keyword evidence="2" id="KW-0472">Membrane</keyword>
<keyword evidence="1" id="KW-0175">Coiled coil</keyword>
<sequence length="248" mass="27381">MPLPSFKVQLGLRIGGLLVRVLSAVAVLGAIFFQLRHARQLANSPAPTEVAAPRAAPAQQVWQCGTRPFPGFELEESPYGLTTYTERKGDQEVAAADEKTVFGQELDITEEELREAEEEQRREEGLRLPAVPSADLLSDRSYEGTSRSLCGVVLEDGGSRKLAILRLRHQKRTRIFIIVFMVVQIITFIAGVANIVLTFALDGIEFSTGGVHIQSSYSMDKSAVIGVSCAFVIFAFLVCWAIYQRKMF</sequence>
<organism evidence="3 4">
    <name type="scientific">Angomonas deanei</name>
    <dbReference type="NCBI Taxonomy" id="59799"/>
    <lineage>
        <taxon>Eukaryota</taxon>
        <taxon>Discoba</taxon>
        <taxon>Euglenozoa</taxon>
        <taxon>Kinetoplastea</taxon>
        <taxon>Metakinetoplastina</taxon>
        <taxon>Trypanosomatida</taxon>
        <taxon>Trypanosomatidae</taxon>
        <taxon>Strigomonadinae</taxon>
        <taxon>Angomonas</taxon>
    </lineage>
</organism>
<reference evidence="3 4" key="1">
    <citation type="submission" date="2020-08" db="EMBL/GenBank/DDBJ databases">
        <authorList>
            <person name="Newling K."/>
            <person name="Davey J."/>
            <person name="Forrester S."/>
        </authorList>
    </citation>
    <scope>NUCLEOTIDE SEQUENCE [LARGE SCALE GENOMIC DNA]</scope>
    <source>
        <strain evidence="4">Crithidia deanei Carvalho (ATCC PRA-265)</strain>
    </source>
</reference>
<protein>
    <submittedName>
        <fullName evidence="3">Uncharacterized protein</fullName>
    </submittedName>
</protein>
<keyword evidence="2" id="KW-0812">Transmembrane</keyword>
<keyword evidence="4" id="KW-1185">Reference proteome</keyword>
<dbReference type="AlphaFoldDB" id="A0A7G2CMA6"/>